<dbReference type="PANTHER" id="PTHR39142">
    <property type="entry name" value="MID1P"/>
    <property type="match status" value="1"/>
</dbReference>
<sequence length="660" mass="71918">MQLSPLQSRLVASLAATSCLLLLYFLLLAPKGAFAYEPALDSLSGSSPWPDLSSIDSVQEDDTEPQSSFYEPILNFLGRSILGRAGDTTPLENDKPLGSNIQAGETPTCYVIKKDSLIDIPFFARQVRDDGGDDDDDGKSSSNGGRKDATIYISANTCLLPIISSGNSSSSSSDGGGNNSNNNNNNKSPRQPPQMILFLSNGTDLGCPQITNSTTGEVTKGFTAHKFEQGAVTVNVTNVTSDIYVGIYAPNIEDSFTGWYGYEVAASSIEYFHQYRSNEAELLWMDSDSTAALLITRNLTHDASETRRIWSEGPMYRLFVSGPDPSELDGLRRSACGLEKYAHIGTDNYGYGLNNSIVKTSMTLRGPGGLPKQQFYIVGLNATTSYDGVLVRPANVTVNAGSNPQGAVQVPWRRPGSVVFQRTSFQTSAAPNCKVVTDLEFCDEIQYAVPGNDGKYNNTELAKAYDLQAKSMYDNFLKVMQQIPCEADRTSRYSLARTCDDCKRAYKRWLCTVSLPRCEDLHTSSPFSVIRNVNQALPNGTFLPAELRQKLGRVPSQNASRSSFIDQTIRPGPYYELLPCEDICYQVVQSCPAAIQFQCPQPGMHGFNVTYGVRSRDNTVVSCNYPGEARTRISGGTAAVPDLALVTFVTTLFGLLMMGA</sequence>
<evidence type="ECO:0000256" key="2">
    <source>
        <dbReference type="SAM" id="SignalP"/>
    </source>
</evidence>
<dbReference type="GO" id="GO:0005262">
    <property type="term" value="F:calcium channel activity"/>
    <property type="evidence" value="ECO:0007669"/>
    <property type="project" value="InterPro"/>
</dbReference>
<dbReference type="OrthoDB" id="5405745at2759"/>
<organism evidence="3 4">
    <name type="scientific">Claviceps africana</name>
    <dbReference type="NCBI Taxonomy" id="83212"/>
    <lineage>
        <taxon>Eukaryota</taxon>
        <taxon>Fungi</taxon>
        <taxon>Dikarya</taxon>
        <taxon>Ascomycota</taxon>
        <taxon>Pezizomycotina</taxon>
        <taxon>Sordariomycetes</taxon>
        <taxon>Hypocreomycetidae</taxon>
        <taxon>Hypocreales</taxon>
        <taxon>Clavicipitaceae</taxon>
        <taxon>Claviceps</taxon>
    </lineage>
</organism>
<keyword evidence="2" id="KW-0732">Signal</keyword>
<name>A0A8K0JD33_9HYPO</name>
<feature type="region of interest" description="Disordered" evidence="1">
    <location>
        <begin position="127"/>
        <end position="147"/>
    </location>
</feature>
<feature type="chain" id="PRO_5035470675" evidence="2">
    <location>
        <begin position="36"/>
        <end position="660"/>
    </location>
</feature>
<proteinExistence type="predicted"/>
<feature type="compositionally biased region" description="Low complexity" evidence="1">
    <location>
        <begin position="166"/>
        <end position="186"/>
    </location>
</feature>
<dbReference type="PANTHER" id="PTHR39142:SF1">
    <property type="entry name" value="AEL197CP"/>
    <property type="match status" value="1"/>
</dbReference>
<feature type="region of interest" description="Disordered" evidence="1">
    <location>
        <begin position="166"/>
        <end position="195"/>
    </location>
</feature>
<dbReference type="EMBL" id="SRPY01000051">
    <property type="protein sequence ID" value="KAG5929574.1"/>
    <property type="molecule type" value="Genomic_DNA"/>
</dbReference>
<evidence type="ECO:0000313" key="3">
    <source>
        <dbReference type="EMBL" id="KAG5929574.1"/>
    </source>
</evidence>
<keyword evidence="4" id="KW-1185">Reference proteome</keyword>
<dbReference type="Pfam" id="PF12929">
    <property type="entry name" value="Mid1"/>
    <property type="match status" value="1"/>
</dbReference>
<gene>
    <name evidence="3" type="ORF">E4U42_005389</name>
</gene>
<evidence type="ECO:0000313" key="4">
    <source>
        <dbReference type="Proteomes" id="UP000811619"/>
    </source>
</evidence>
<dbReference type="AlphaFoldDB" id="A0A8K0JD33"/>
<dbReference type="InterPro" id="IPR024338">
    <property type="entry name" value="MID1/Yam8"/>
</dbReference>
<protein>
    <submittedName>
        <fullName evidence="3">Uncharacterized protein</fullName>
    </submittedName>
</protein>
<dbReference type="GO" id="GO:0098703">
    <property type="term" value="P:calcium ion import across plasma membrane"/>
    <property type="evidence" value="ECO:0007669"/>
    <property type="project" value="InterPro"/>
</dbReference>
<feature type="signal peptide" evidence="2">
    <location>
        <begin position="1"/>
        <end position="35"/>
    </location>
</feature>
<reference evidence="3" key="1">
    <citation type="journal article" date="2020" name="bioRxiv">
        <title>Whole genome comparisons of ergot fungi reveals the divergence and evolution of species within the genus Claviceps are the result of varying mechanisms driving genome evolution and host range expansion.</title>
        <authorList>
            <person name="Wyka S.A."/>
            <person name="Mondo S.J."/>
            <person name="Liu M."/>
            <person name="Dettman J."/>
            <person name="Nalam V."/>
            <person name="Broders K.D."/>
        </authorList>
    </citation>
    <scope>NUCLEOTIDE SEQUENCE</scope>
    <source>
        <strain evidence="3">CCC 489</strain>
    </source>
</reference>
<evidence type="ECO:0000256" key="1">
    <source>
        <dbReference type="SAM" id="MobiDB-lite"/>
    </source>
</evidence>
<accession>A0A8K0JD33</accession>
<comment type="caution">
    <text evidence="3">The sequence shown here is derived from an EMBL/GenBank/DDBJ whole genome shotgun (WGS) entry which is preliminary data.</text>
</comment>
<dbReference type="Proteomes" id="UP000811619">
    <property type="component" value="Unassembled WGS sequence"/>
</dbReference>